<evidence type="ECO:0000313" key="2">
    <source>
        <dbReference type="Proteomes" id="UP000268014"/>
    </source>
</evidence>
<dbReference type="SUPFAM" id="SSF74650">
    <property type="entry name" value="Galactose mutarotase-like"/>
    <property type="match status" value="1"/>
</dbReference>
<reference evidence="1 2" key="2">
    <citation type="submission" date="2018-11" db="EMBL/GenBank/DDBJ databases">
        <authorList>
            <consortium name="Pathogen Informatics"/>
        </authorList>
    </citation>
    <scope>NUCLEOTIDE SEQUENCE [LARGE SCALE GENOMIC DNA]</scope>
    <source>
        <strain evidence="1 2">MHpl1</strain>
    </source>
</reference>
<protein>
    <submittedName>
        <fullName evidence="3">NtCtMGAM_N domain-containing protein</fullName>
    </submittedName>
</protein>
<evidence type="ECO:0000313" key="1">
    <source>
        <dbReference type="EMBL" id="VDO58743.1"/>
    </source>
</evidence>
<organism evidence="3">
    <name type="scientific">Haemonchus placei</name>
    <name type="common">Barber's pole worm</name>
    <dbReference type="NCBI Taxonomy" id="6290"/>
    <lineage>
        <taxon>Eukaryota</taxon>
        <taxon>Metazoa</taxon>
        <taxon>Ecdysozoa</taxon>
        <taxon>Nematoda</taxon>
        <taxon>Chromadorea</taxon>
        <taxon>Rhabditida</taxon>
        <taxon>Rhabditina</taxon>
        <taxon>Rhabditomorpha</taxon>
        <taxon>Strongyloidea</taxon>
        <taxon>Trichostrongylidae</taxon>
        <taxon>Haemonchus</taxon>
    </lineage>
</organism>
<dbReference type="GO" id="GO:0004558">
    <property type="term" value="F:alpha-1,4-glucosidase activity"/>
    <property type="evidence" value="ECO:0007669"/>
    <property type="project" value="TreeGrafter"/>
</dbReference>
<dbReference type="Proteomes" id="UP000268014">
    <property type="component" value="Unassembled WGS sequence"/>
</dbReference>
<evidence type="ECO:0000313" key="3">
    <source>
        <dbReference type="WBParaSite" id="HPLM_0001608601-mRNA-1"/>
    </source>
</evidence>
<dbReference type="OrthoDB" id="1334205at2759"/>
<dbReference type="AlphaFoldDB" id="A0A0N4WWF5"/>
<gene>
    <name evidence="1" type="ORF">HPLM_LOCUS16078</name>
</gene>
<sequence>MDVYTQTFTNLEFLLSSRFDRFEPPVDLPRNPSSSADTLLRRFERSFRRCISRRIRGFQFAARADEIFHFIIKRESTGTQVFDTSIGKCFSGGLIFADKFLQIASYLPSDAMYGWGENAHPTLKVPGYSMLTIRFHDFSKYRTWGMFARDEPPDLSKLSTKNLYGNICLTLHYHLI</sequence>
<dbReference type="InterPro" id="IPR011013">
    <property type="entry name" value="Gal_mutarotase_sf_dom"/>
</dbReference>
<name>A0A0N4WWF5_HAEPC</name>
<reference evidence="3" key="1">
    <citation type="submission" date="2017-02" db="UniProtKB">
        <authorList>
            <consortium name="WormBaseParasite"/>
        </authorList>
    </citation>
    <scope>IDENTIFICATION</scope>
</reference>
<dbReference type="PANTHER" id="PTHR22762:SF133">
    <property type="entry name" value="P-TYPE DOMAIN-CONTAINING PROTEIN"/>
    <property type="match status" value="1"/>
</dbReference>
<dbReference type="GO" id="GO:0030246">
    <property type="term" value="F:carbohydrate binding"/>
    <property type="evidence" value="ECO:0007669"/>
    <property type="project" value="InterPro"/>
</dbReference>
<dbReference type="EMBL" id="UZAF01019261">
    <property type="protein sequence ID" value="VDO58743.1"/>
    <property type="molecule type" value="Genomic_DNA"/>
</dbReference>
<dbReference type="Gene3D" id="2.60.40.1760">
    <property type="entry name" value="glycosyl hydrolase (family 31)"/>
    <property type="match status" value="1"/>
</dbReference>
<proteinExistence type="predicted"/>
<dbReference type="WBParaSite" id="HPLM_0001608601-mRNA-1">
    <property type="protein sequence ID" value="HPLM_0001608601-mRNA-1"/>
    <property type="gene ID" value="HPLM_0001608601"/>
</dbReference>
<dbReference type="GO" id="GO:0005975">
    <property type="term" value="P:carbohydrate metabolic process"/>
    <property type="evidence" value="ECO:0007669"/>
    <property type="project" value="InterPro"/>
</dbReference>
<dbReference type="PANTHER" id="PTHR22762">
    <property type="entry name" value="ALPHA-GLUCOSIDASE"/>
    <property type="match status" value="1"/>
</dbReference>
<keyword evidence="2" id="KW-1185">Reference proteome</keyword>
<dbReference type="STRING" id="6290.A0A0N4WWF5"/>
<accession>A0A0N4WWF5</accession>